<dbReference type="InterPro" id="IPR042100">
    <property type="entry name" value="Bug_dom1"/>
</dbReference>
<dbReference type="PANTHER" id="PTHR42928:SF5">
    <property type="entry name" value="BLR1237 PROTEIN"/>
    <property type="match status" value="1"/>
</dbReference>
<dbReference type="EMBL" id="BMIG01000002">
    <property type="protein sequence ID" value="GGA90165.1"/>
    <property type="molecule type" value="Genomic_DNA"/>
</dbReference>
<proteinExistence type="inferred from homology"/>
<dbReference type="PANTHER" id="PTHR42928">
    <property type="entry name" value="TRICARBOXYLATE-BINDING PROTEIN"/>
    <property type="match status" value="1"/>
</dbReference>
<evidence type="ECO:0000256" key="1">
    <source>
        <dbReference type="ARBA" id="ARBA00006987"/>
    </source>
</evidence>
<feature type="signal peptide" evidence="2">
    <location>
        <begin position="1"/>
        <end position="27"/>
    </location>
</feature>
<dbReference type="Gene3D" id="3.40.190.150">
    <property type="entry name" value="Bordetella uptake gene, domain 1"/>
    <property type="match status" value="1"/>
</dbReference>
<dbReference type="SUPFAM" id="SSF53850">
    <property type="entry name" value="Periplasmic binding protein-like II"/>
    <property type="match status" value="1"/>
</dbReference>
<keyword evidence="2" id="KW-0732">Signal</keyword>
<feature type="chain" id="PRO_5037823938" description="Tripartite tricarboxylate transporter substrate binding protein" evidence="2">
    <location>
        <begin position="28"/>
        <end position="327"/>
    </location>
</feature>
<dbReference type="AlphaFoldDB" id="A0A916S8U7"/>
<keyword evidence="4" id="KW-1185">Reference proteome</keyword>
<evidence type="ECO:0000313" key="4">
    <source>
        <dbReference type="Proteomes" id="UP000620596"/>
    </source>
</evidence>
<gene>
    <name evidence="3" type="ORF">GCM10011496_08790</name>
</gene>
<dbReference type="RefSeq" id="WP_188706956.1">
    <property type="nucleotide sequence ID" value="NZ_BMIG01000002.1"/>
</dbReference>
<accession>A0A916S8U7</accession>
<protein>
    <recommendedName>
        <fullName evidence="5">Tripartite tricarboxylate transporter substrate binding protein</fullName>
    </recommendedName>
</protein>
<evidence type="ECO:0000313" key="3">
    <source>
        <dbReference type="EMBL" id="GGA90165.1"/>
    </source>
</evidence>
<evidence type="ECO:0000256" key="2">
    <source>
        <dbReference type="SAM" id="SignalP"/>
    </source>
</evidence>
<reference evidence="3" key="1">
    <citation type="journal article" date="2014" name="Int. J. Syst. Evol. Microbiol.">
        <title>Complete genome sequence of Corynebacterium casei LMG S-19264T (=DSM 44701T), isolated from a smear-ripened cheese.</title>
        <authorList>
            <consortium name="US DOE Joint Genome Institute (JGI-PGF)"/>
            <person name="Walter F."/>
            <person name="Albersmeier A."/>
            <person name="Kalinowski J."/>
            <person name="Ruckert C."/>
        </authorList>
    </citation>
    <scope>NUCLEOTIDE SEQUENCE</scope>
    <source>
        <strain evidence="3">CGMCC 1.15322</strain>
    </source>
</reference>
<dbReference type="Pfam" id="PF03401">
    <property type="entry name" value="TctC"/>
    <property type="match status" value="1"/>
</dbReference>
<dbReference type="Gene3D" id="3.40.190.10">
    <property type="entry name" value="Periplasmic binding protein-like II"/>
    <property type="match status" value="1"/>
</dbReference>
<comment type="similarity">
    <text evidence="1">Belongs to the UPF0065 (bug) family.</text>
</comment>
<dbReference type="CDD" id="cd07012">
    <property type="entry name" value="PBP2_Bug_TTT"/>
    <property type="match status" value="1"/>
</dbReference>
<reference evidence="3" key="2">
    <citation type="submission" date="2020-09" db="EMBL/GenBank/DDBJ databases">
        <authorList>
            <person name="Sun Q."/>
            <person name="Zhou Y."/>
        </authorList>
    </citation>
    <scope>NUCLEOTIDE SEQUENCE</scope>
    <source>
        <strain evidence="3">CGMCC 1.15322</strain>
    </source>
</reference>
<dbReference type="PIRSF" id="PIRSF017082">
    <property type="entry name" value="YflP"/>
    <property type="match status" value="1"/>
</dbReference>
<sequence length="327" mass="34558">MNRRHFTLSLSSVAALTIAGWLPTARAQAWPDKPVRFVLSQPAGSGPDNVARLLSDRLAKTWAQPVVIDNKPGGQNITGALVAARAPADGSSFYFATTAALVTNPLLFKTLPYDPQKDFVPVAFVAKSPFAILVEASSPIRTMEDLIARSKAEPGKLTLGNEGPRTFSGMIARLFNARSGAQANLVSYSSVGVGSQDLMGKHIDAMVADLASTAALAKQGRMRVLATTSAKRVAGWEQVPALAELLPGFDMVGWFAVVAPKGTPQPVITRANRDISSLLADREVADRIAAIGPIAEPGLSVDQVAAFLAGEHTRWAAITKEIGVLPE</sequence>
<name>A0A916S8U7_9BURK</name>
<comment type="caution">
    <text evidence="3">The sequence shown here is derived from an EMBL/GenBank/DDBJ whole genome shotgun (WGS) entry which is preliminary data.</text>
</comment>
<dbReference type="InterPro" id="IPR005064">
    <property type="entry name" value="BUG"/>
</dbReference>
<organism evidence="3 4">
    <name type="scientific">Polaromonas eurypsychrophila</name>
    <dbReference type="NCBI Taxonomy" id="1614635"/>
    <lineage>
        <taxon>Bacteria</taxon>
        <taxon>Pseudomonadati</taxon>
        <taxon>Pseudomonadota</taxon>
        <taxon>Betaproteobacteria</taxon>
        <taxon>Burkholderiales</taxon>
        <taxon>Comamonadaceae</taxon>
        <taxon>Polaromonas</taxon>
    </lineage>
</organism>
<evidence type="ECO:0008006" key="5">
    <source>
        <dbReference type="Google" id="ProtNLM"/>
    </source>
</evidence>
<dbReference type="Proteomes" id="UP000620596">
    <property type="component" value="Unassembled WGS sequence"/>
</dbReference>